<name>A0A150HWU4_9GAMM</name>
<evidence type="ECO:0000256" key="1">
    <source>
        <dbReference type="SAM" id="SignalP"/>
    </source>
</evidence>
<dbReference type="AlphaFoldDB" id="A0A150HWU4"/>
<evidence type="ECO:0000313" key="2">
    <source>
        <dbReference type="EMBL" id="KXZ71212.1"/>
    </source>
</evidence>
<sequence>MKKNHLLFILSTSLTLLVCSSAQSAEQSKLKLGTSAIEFAAQTKCSHDIDDFAAWKVASRLMNSELKKQKKKQICKCVGKNAPTVLSPSELTLAAVDSKARTALTGVAVAKTMNACVSEVVK</sequence>
<evidence type="ECO:0000313" key="3">
    <source>
        <dbReference type="Proteomes" id="UP000075680"/>
    </source>
</evidence>
<dbReference type="PATRIC" id="fig|52133.18.peg.1189"/>
<comment type="caution">
    <text evidence="2">The sequence shown here is derived from an EMBL/GenBank/DDBJ whole genome shotgun (WGS) entry which is preliminary data.</text>
</comment>
<feature type="signal peptide" evidence="1">
    <location>
        <begin position="1"/>
        <end position="24"/>
    </location>
</feature>
<feature type="chain" id="PRO_5007563059" evidence="1">
    <location>
        <begin position="25"/>
        <end position="122"/>
    </location>
</feature>
<accession>A0A150HWU4</accession>
<dbReference type="EMBL" id="JRUE01000109">
    <property type="protein sequence ID" value="KXZ71212.1"/>
    <property type="molecule type" value="Genomic_DNA"/>
</dbReference>
<protein>
    <submittedName>
        <fullName evidence="2">Uncharacterized protein</fullName>
    </submittedName>
</protein>
<organism evidence="2 3">
    <name type="scientific">Acinetobacter venetianus</name>
    <dbReference type="NCBI Taxonomy" id="52133"/>
    <lineage>
        <taxon>Bacteria</taxon>
        <taxon>Pseudomonadati</taxon>
        <taxon>Pseudomonadota</taxon>
        <taxon>Gammaproteobacteria</taxon>
        <taxon>Moraxellales</taxon>
        <taxon>Moraxellaceae</taxon>
        <taxon>Acinetobacter</taxon>
    </lineage>
</organism>
<dbReference type="RefSeq" id="WP_019384097.1">
    <property type="nucleotide sequence ID" value="NZ_CM125582.1"/>
</dbReference>
<keyword evidence="1" id="KW-0732">Signal</keyword>
<reference evidence="2 3" key="1">
    <citation type="journal article" date="2016" name="Sci. Rep.">
        <title>Genomic and phenotypic characterization of the species Acinetobacter venetianus.</title>
        <authorList>
            <person name="Fondi M."/>
            <person name="Maida I."/>
            <person name="Perrin E."/>
            <person name="Orlandini V."/>
            <person name="La Torre L."/>
            <person name="Bosi E."/>
            <person name="Negroni A."/>
            <person name="Zanaroli G."/>
            <person name="Fava F."/>
            <person name="Decorosi F."/>
            <person name="Giovannetti L."/>
            <person name="Viti C."/>
            <person name="Vaneechoutte M."/>
            <person name="Dijkshoorn L."/>
            <person name="Fani R."/>
        </authorList>
    </citation>
    <scope>NUCLEOTIDE SEQUENCE [LARGE SCALE GENOMIC DNA]</scope>
    <source>
        <strain evidence="2 3">LUH5627</strain>
    </source>
</reference>
<dbReference type="Proteomes" id="UP000075680">
    <property type="component" value="Unassembled WGS sequence"/>
</dbReference>
<proteinExistence type="predicted"/>
<gene>
    <name evidence="2" type="ORF">AVENLUH5627_01143</name>
</gene>